<dbReference type="RefSeq" id="WP_192748448.1">
    <property type="nucleotide sequence ID" value="NZ_BAABJL010000050.1"/>
</dbReference>
<accession>A0A927MUT5</accession>
<name>A0A927MUT5_9ACTN</name>
<comment type="caution">
    <text evidence="1">The sequence shown here is derived from an EMBL/GenBank/DDBJ whole genome shotgun (WGS) entry which is preliminary data.</text>
</comment>
<organism evidence="1 2">
    <name type="scientific">Actinopolymorpha pittospori</name>
    <dbReference type="NCBI Taxonomy" id="648752"/>
    <lineage>
        <taxon>Bacteria</taxon>
        <taxon>Bacillati</taxon>
        <taxon>Actinomycetota</taxon>
        <taxon>Actinomycetes</taxon>
        <taxon>Propionibacteriales</taxon>
        <taxon>Actinopolymorphaceae</taxon>
        <taxon>Actinopolymorpha</taxon>
    </lineage>
</organism>
<sequence>MGMEEGLFETLVTSGLSARLDQLAADLKASMQSVDKADQPEVLARHLRDALMRAIASKRSDAERVQLVNDVLELLDPGESPVIEPPSQLTRLSRPAAPGVVAMADVRPRTPLC</sequence>
<evidence type="ECO:0000313" key="2">
    <source>
        <dbReference type="Proteomes" id="UP000638648"/>
    </source>
</evidence>
<reference evidence="1" key="1">
    <citation type="submission" date="2020-10" db="EMBL/GenBank/DDBJ databases">
        <title>Sequencing the genomes of 1000 actinobacteria strains.</title>
        <authorList>
            <person name="Klenk H.-P."/>
        </authorList>
    </citation>
    <scope>NUCLEOTIDE SEQUENCE</scope>
    <source>
        <strain evidence="1">DSM 45354</strain>
    </source>
</reference>
<protein>
    <submittedName>
        <fullName evidence="1">Uncharacterized protein</fullName>
    </submittedName>
</protein>
<evidence type="ECO:0000313" key="1">
    <source>
        <dbReference type="EMBL" id="MBE1603702.1"/>
    </source>
</evidence>
<dbReference type="Proteomes" id="UP000638648">
    <property type="component" value="Unassembled WGS sequence"/>
</dbReference>
<dbReference type="AlphaFoldDB" id="A0A927MUT5"/>
<dbReference type="EMBL" id="JADBEM010000001">
    <property type="protein sequence ID" value="MBE1603702.1"/>
    <property type="molecule type" value="Genomic_DNA"/>
</dbReference>
<proteinExistence type="predicted"/>
<gene>
    <name evidence="1" type="ORF">HEB94_000550</name>
</gene>
<keyword evidence="2" id="KW-1185">Reference proteome</keyword>